<name>A0A9D1HH36_9FIRM</name>
<evidence type="ECO:0000256" key="5">
    <source>
        <dbReference type="ARBA" id="ARBA00023244"/>
    </source>
</evidence>
<protein>
    <recommendedName>
        <fullName evidence="2">precorrin-2 dehydrogenase</fullName>
        <ecNumber evidence="2">1.3.1.76</ecNumber>
    </recommendedName>
</protein>
<dbReference type="GO" id="GO:0019354">
    <property type="term" value="P:siroheme biosynthetic process"/>
    <property type="evidence" value="ECO:0007669"/>
    <property type="project" value="InterPro"/>
</dbReference>
<dbReference type="EMBL" id="DVLT01000050">
    <property type="protein sequence ID" value="HIU03241.1"/>
    <property type="molecule type" value="Genomic_DNA"/>
</dbReference>
<evidence type="ECO:0000256" key="4">
    <source>
        <dbReference type="ARBA" id="ARBA00023027"/>
    </source>
</evidence>
<keyword evidence="3" id="KW-0560">Oxidoreductase</keyword>
<evidence type="ECO:0000256" key="1">
    <source>
        <dbReference type="ARBA" id="ARBA00005010"/>
    </source>
</evidence>
<reference evidence="7" key="2">
    <citation type="journal article" date="2021" name="PeerJ">
        <title>Extensive microbial diversity within the chicken gut microbiome revealed by metagenomics and culture.</title>
        <authorList>
            <person name="Gilroy R."/>
            <person name="Ravi A."/>
            <person name="Getino M."/>
            <person name="Pursley I."/>
            <person name="Horton D.L."/>
            <person name="Alikhan N.F."/>
            <person name="Baker D."/>
            <person name="Gharbi K."/>
            <person name="Hall N."/>
            <person name="Watson M."/>
            <person name="Adriaenssens E.M."/>
            <person name="Foster-Nyarko E."/>
            <person name="Jarju S."/>
            <person name="Secka A."/>
            <person name="Antonio M."/>
            <person name="Oren A."/>
            <person name="Chaudhuri R.R."/>
            <person name="La Ragione R."/>
            <person name="Hildebrand F."/>
            <person name="Pallen M.J."/>
        </authorList>
    </citation>
    <scope>NUCLEOTIDE SEQUENCE</scope>
    <source>
        <strain evidence="7">CHK187-14744</strain>
    </source>
</reference>
<dbReference type="GO" id="GO:0004325">
    <property type="term" value="F:ferrochelatase activity"/>
    <property type="evidence" value="ECO:0007669"/>
    <property type="project" value="InterPro"/>
</dbReference>
<sequence>MAVFPVFVEMDQRDCLIIGGGQVALRKIRILLDAGAKVTVIGPSFCPELEQLASEGRIVCLPCETEYTLDFLKARLEQGMVPAFGICAASDKQVNHEAAVFLKHSDVLVDSATETGDCDFFFPSVIRRDPVMVGISTGGQAPSVSRHLRRILEAALPEWTGQWAERMKDIRRWVLDHVRESRRKKLIQHMTSEIWNEYAQQGKETKAWSERVCELERMAESGEEDEI</sequence>
<evidence type="ECO:0000256" key="6">
    <source>
        <dbReference type="ARBA" id="ARBA00047561"/>
    </source>
</evidence>
<dbReference type="PANTHER" id="PTHR35330">
    <property type="entry name" value="SIROHEME BIOSYNTHESIS PROTEIN MET8"/>
    <property type="match status" value="1"/>
</dbReference>
<dbReference type="InterPro" id="IPR036291">
    <property type="entry name" value="NAD(P)-bd_dom_sf"/>
</dbReference>
<accession>A0A9D1HH36</accession>
<reference evidence="7" key="1">
    <citation type="submission" date="2020-10" db="EMBL/GenBank/DDBJ databases">
        <authorList>
            <person name="Gilroy R."/>
        </authorList>
    </citation>
    <scope>NUCLEOTIDE SEQUENCE</scope>
    <source>
        <strain evidence="7">CHK187-14744</strain>
    </source>
</reference>
<evidence type="ECO:0000313" key="8">
    <source>
        <dbReference type="Proteomes" id="UP000824164"/>
    </source>
</evidence>
<keyword evidence="4" id="KW-0520">NAD</keyword>
<gene>
    <name evidence="7" type="ORF">IAB63_08325</name>
</gene>
<dbReference type="InterPro" id="IPR006367">
    <property type="entry name" value="Sirohaem_synthase_N"/>
</dbReference>
<dbReference type="SUPFAM" id="SSF75615">
    <property type="entry name" value="Siroheme synthase middle domains-like"/>
    <property type="match status" value="1"/>
</dbReference>
<proteinExistence type="predicted"/>
<dbReference type="SUPFAM" id="SSF51735">
    <property type="entry name" value="NAD(P)-binding Rossmann-fold domains"/>
    <property type="match status" value="1"/>
</dbReference>
<dbReference type="NCBIfam" id="TIGR01470">
    <property type="entry name" value="cysG_Nterm"/>
    <property type="match status" value="1"/>
</dbReference>
<dbReference type="AlphaFoldDB" id="A0A9D1HH36"/>
<organism evidence="7 8">
    <name type="scientific">Candidatus Onthocola gallistercoris</name>
    <dbReference type="NCBI Taxonomy" id="2840876"/>
    <lineage>
        <taxon>Bacteria</taxon>
        <taxon>Bacillati</taxon>
        <taxon>Bacillota</taxon>
        <taxon>Bacilli</taxon>
        <taxon>Candidatus Onthocola</taxon>
    </lineage>
</organism>
<dbReference type="Gene3D" id="3.30.160.110">
    <property type="entry name" value="Siroheme synthase, domain 2"/>
    <property type="match status" value="1"/>
</dbReference>
<evidence type="ECO:0000313" key="7">
    <source>
        <dbReference type="EMBL" id="HIU03241.1"/>
    </source>
</evidence>
<evidence type="ECO:0000256" key="2">
    <source>
        <dbReference type="ARBA" id="ARBA00012400"/>
    </source>
</evidence>
<dbReference type="Gene3D" id="3.40.50.720">
    <property type="entry name" value="NAD(P)-binding Rossmann-like Domain"/>
    <property type="match status" value="1"/>
</dbReference>
<comment type="pathway">
    <text evidence="1">Porphyrin-containing compound metabolism; siroheme biosynthesis; sirohydrochlorin from precorrin-2: step 1/1.</text>
</comment>
<dbReference type="PANTHER" id="PTHR35330:SF1">
    <property type="entry name" value="SIROHEME BIOSYNTHESIS PROTEIN MET8"/>
    <property type="match status" value="1"/>
</dbReference>
<dbReference type="GO" id="GO:0043115">
    <property type="term" value="F:precorrin-2 dehydrogenase activity"/>
    <property type="evidence" value="ECO:0007669"/>
    <property type="project" value="UniProtKB-EC"/>
</dbReference>
<dbReference type="InterPro" id="IPR028161">
    <property type="entry name" value="Met8-like"/>
</dbReference>
<dbReference type="EC" id="1.3.1.76" evidence="2"/>
<comment type="catalytic activity">
    <reaction evidence="6">
        <text>precorrin-2 + NAD(+) = sirohydrochlorin + NADH + 2 H(+)</text>
        <dbReference type="Rhea" id="RHEA:15613"/>
        <dbReference type="ChEBI" id="CHEBI:15378"/>
        <dbReference type="ChEBI" id="CHEBI:57540"/>
        <dbReference type="ChEBI" id="CHEBI:57945"/>
        <dbReference type="ChEBI" id="CHEBI:58351"/>
        <dbReference type="ChEBI" id="CHEBI:58827"/>
        <dbReference type="EC" id="1.3.1.76"/>
    </reaction>
</comment>
<evidence type="ECO:0000256" key="3">
    <source>
        <dbReference type="ARBA" id="ARBA00023002"/>
    </source>
</evidence>
<keyword evidence="5" id="KW-0627">Porphyrin biosynthesis</keyword>
<dbReference type="Pfam" id="PF13241">
    <property type="entry name" value="NAD_binding_7"/>
    <property type="match status" value="1"/>
</dbReference>
<dbReference type="Proteomes" id="UP000824164">
    <property type="component" value="Unassembled WGS sequence"/>
</dbReference>
<comment type="caution">
    <text evidence="7">The sequence shown here is derived from an EMBL/GenBank/DDBJ whole genome shotgun (WGS) entry which is preliminary data.</text>
</comment>